<evidence type="ECO:0000313" key="1">
    <source>
        <dbReference type="EMBL" id="MBB4743738.1"/>
    </source>
</evidence>
<organism evidence="1 2">
    <name type="scientific">Actinoplanes octamycinicus</name>
    <dbReference type="NCBI Taxonomy" id="135948"/>
    <lineage>
        <taxon>Bacteria</taxon>
        <taxon>Bacillati</taxon>
        <taxon>Actinomycetota</taxon>
        <taxon>Actinomycetes</taxon>
        <taxon>Micromonosporales</taxon>
        <taxon>Micromonosporaceae</taxon>
        <taxon>Actinoplanes</taxon>
    </lineage>
</organism>
<reference evidence="1 2" key="1">
    <citation type="submission" date="2020-08" db="EMBL/GenBank/DDBJ databases">
        <title>Sequencing the genomes of 1000 actinobacteria strains.</title>
        <authorList>
            <person name="Klenk H.-P."/>
        </authorList>
    </citation>
    <scope>NUCLEOTIDE SEQUENCE [LARGE SCALE GENOMIC DNA]</scope>
    <source>
        <strain evidence="1 2">DSM 45809</strain>
    </source>
</reference>
<protein>
    <submittedName>
        <fullName evidence="1">Uncharacterized protein</fullName>
    </submittedName>
</protein>
<gene>
    <name evidence="1" type="ORF">BJY16_007197</name>
</gene>
<keyword evidence="2" id="KW-1185">Reference proteome</keyword>
<comment type="caution">
    <text evidence="1">The sequence shown here is derived from an EMBL/GenBank/DDBJ whole genome shotgun (WGS) entry which is preliminary data.</text>
</comment>
<dbReference type="RefSeq" id="WP_185043992.1">
    <property type="nucleotide sequence ID" value="NZ_BAABFG010000005.1"/>
</dbReference>
<dbReference type="AlphaFoldDB" id="A0A7W7H4G1"/>
<accession>A0A7W7H4G1</accession>
<sequence length="57" mass="6090">MRPIPAQRSYDASGYLHISHAFLTATSNVCGKGELDVAFTLAGARYLVEAKSPPGPR</sequence>
<name>A0A7W7H4G1_9ACTN</name>
<dbReference type="Proteomes" id="UP000546162">
    <property type="component" value="Unassembled WGS sequence"/>
</dbReference>
<evidence type="ECO:0000313" key="2">
    <source>
        <dbReference type="Proteomes" id="UP000546162"/>
    </source>
</evidence>
<dbReference type="EMBL" id="JACHNB010000001">
    <property type="protein sequence ID" value="MBB4743738.1"/>
    <property type="molecule type" value="Genomic_DNA"/>
</dbReference>
<proteinExistence type="predicted"/>